<reference evidence="1 2" key="1">
    <citation type="submission" date="2021-06" db="EMBL/GenBank/DDBJ databases">
        <authorList>
            <person name="Sun Q."/>
            <person name="Li D."/>
        </authorList>
    </citation>
    <scope>NUCLEOTIDE SEQUENCE [LARGE SCALE GENOMIC DNA]</scope>
    <source>
        <strain evidence="1 2">MSJ-40</strain>
    </source>
</reference>
<dbReference type="RefSeq" id="WP_216521557.1">
    <property type="nucleotide sequence ID" value="NZ_JAHLPM010000018.1"/>
</dbReference>
<evidence type="ECO:0000313" key="1">
    <source>
        <dbReference type="EMBL" id="MBU5439754.1"/>
    </source>
</evidence>
<name>A0ABS6EA03_9FIRM</name>
<organism evidence="1 2">
    <name type="scientific">Tissierella simiarum</name>
    <dbReference type="NCBI Taxonomy" id="2841534"/>
    <lineage>
        <taxon>Bacteria</taxon>
        <taxon>Bacillati</taxon>
        <taxon>Bacillota</taxon>
        <taxon>Tissierellia</taxon>
        <taxon>Tissierellales</taxon>
        <taxon>Tissierellaceae</taxon>
        <taxon>Tissierella</taxon>
    </lineage>
</organism>
<dbReference type="Proteomes" id="UP000749471">
    <property type="component" value="Unassembled WGS sequence"/>
</dbReference>
<proteinExistence type="predicted"/>
<gene>
    <name evidence="1" type="ORF">KQI42_17195</name>
</gene>
<accession>A0ABS6EA03</accession>
<keyword evidence="2" id="KW-1185">Reference proteome</keyword>
<evidence type="ECO:0000313" key="2">
    <source>
        <dbReference type="Proteomes" id="UP000749471"/>
    </source>
</evidence>
<dbReference type="EMBL" id="JAHLPM010000018">
    <property type="protein sequence ID" value="MBU5439754.1"/>
    <property type="molecule type" value="Genomic_DNA"/>
</dbReference>
<sequence>MFVRLTKWEDINDFKLNEDKSKLESIKLKIRIIFLDQYYHSKDIDKINEYIKIRIKEY</sequence>
<comment type="caution">
    <text evidence="1">The sequence shown here is derived from an EMBL/GenBank/DDBJ whole genome shotgun (WGS) entry which is preliminary data.</text>
</comment>
<protein>
    <submittedName>
        <fullName evidence="1">Uncharacterized protein</fullName>
    </submittedName>
</protein>